<sequence>MNKLTSLLGLCLLLVACGQSPSAPTALYPDSASKPSSLVSNFETQVASDLQRLGLAGTLTEQNFAAPKSYLNVLKLSSSAARAYIKTTYPQNTPCSLDWGDGSSGTVMTPTPSTMNTQTQDHAYASGGTYAIKLTCGSNVKTVNFTAVVPASALDFEDLGPVVGQGGFEFVQSPYIYKGIALEGPSLVIDNSIYLPQGHTGFCLCDDVTIRKADNSAFTFKSITVASSGNEVTLTGFGSNDQVIGQVTFNNQTSAYVTLMPNWAGVTRVVSTGGVWWMDDLTLGQ</sequence>
<dbReference type="RefSeq" id="WP_188904819.1">
    <property type="nucleotide sequence ID" value="NZ_BMOM01000025.1"/>
</dbReference>
<dbReference type="InterPro" id="IPR035986">
    <property type="entry name" value="PKD_dom_sf"/>
</dbReference>
<feature type="signal peptide" evidence="1">
    <location>
        <begin position="1"/>
        <end position="22"/>
    </location>
</feature>
<dbReference type="InterPro" id="IPR013783">
    <property type="entry name" value="Ig-like_fold"/>
</dbReference>
<gene>
    <name evidence="2" type="ORF">GCM10010841_26340</name>
</gene>
<evidence type="ECO:0008006" key="4">
    <source>
        <dbReference type="Google" id="ProtNLM"/>
    </source>
</evidence>
<dbReference type="PROSITE" id="PS51257">
    <property type="entry name" value="PROKAR_LIPOPROTEIN"/>
    <property type="match status" value="1"/>
</dbReference>
<dbReference type="Proteomes" id="UP000661918">
    <property type="component" value="Unassembled WGS sequence"/>
</dbReference>
<keyword evidence="1" id="KW-0732">Signal</keyword>
<reference evidence="3" key="1">
    <citation type="journal article" date="2019" name="Int. J. Syst. Evol. Microbiol.">
        <title>The Global Catalogue of Microorganisms (GCM) 10K type strain sequencing project: providing services to taxonomists for standard genome sequencing and annotation.</title>
        <authorList>
            <consortium name="The Broad Institute Genomics Platform"/>
            <consortium name="The Broad Institute Genome Sequencing Center for Infectious Disease"/>
            <person name="Wu L."/>
            <person name="Ma J."/>
        </authorList>
    </citation>
    <scope>NUCLEOTIDE SEQUENCE [LARGE SCALE GENOMIC DNA]</scope>
    <source>
        <strain evidence="3">JCM 15443</strain>
    </source>
</reference>
<dbReference type="SUPFAM" id="SSF49299">
    <property type="entry name" value="PKD domain"/>
    <property type="match status" value="1"/>
</dbReference>
<accession>A0ABQ2GXX4</accession>
<dbReference type="EMBL" id="BMOM01000025">
    <property type="protein sequence ID" value="GGM16769.1"/>
    <property type="molecule type" value="Genomic_DNA"/>
</dbReference>
<evidence type="ECO:0000313" key="3">
    <source>
        <dbReference type="Proteomes" id="UP000661918"/>
    </source>
</evidence>
<comment type="caution">
    <text evidence="2">The sequence shown here is derived from an EMBL/GenBank/DDBJ whole genome shotgun (WGS) entry which is preliminary data.</text>
</comment>
<keyword evidence="3" id="KW-1185">Reference proteome</keyword>
<evidence type="ECO:0000313" key="2">
    <source>
        <dbReference type="EMBL" id="GGM16769.1"/>
    </source>
</evidence>
<organism evidence="2 3">
    <name type="scientific">Deinococcus aerophilus</name>
    <dbReference type="NCBI Taxonomy" id="522488"/>
    <lineage>
        <taxon>Bacteria</taxon>
        <taxon>Thermotogati</taxon>
        <taxon>Deinococcota</taxon>
        <taxon>Deinococci</taxon>
        <taxon>Deinococcales</taxon>
        <taxon>Deinococcaceae</taxon>
        <taxon>Deinococcus</taxon>
    </lineage>
</organism>
<name>A0ABQ2GXX4_9DEIO</name>
<protein>
    <recommendedName>
        <fullName evidence="4">PKD domain-containing protein</fullName>
    </recommendedName>
</protein>
<dbReference type="Gene3D" id="2.60.40.10">
    <property type="entry name" value="Immunoglobulins"/>
    <property type="match status" value="1"/>
</dbReference>
<feature type="chain" id="PRO_5046612833" description="PKD domain-containing protein" evidence="1">
    <location>
        <begin position="23"/>
        <end position="285"/>
    </location>
</feature>
<evidence type="ECO:0000256" key="1">
    <source>
        <dbReference type="SAM" id="SignalP"/>
    </source>
</evidence>
<proteinExistence type="predicted"/>